<proteinExistence type="predicted"/>
<name>A0AAV9BB05_ACOGR</name>
<dbReference type="AlphaFoldDB" id="A0AAV9BB05"/>
<evidence type="ECO:0000313" key="1">
    <source>
        <dbReference type="EMBL" id="KAK1273825.1"/>
    </source>
</evidence>
<reference evidence="1" key="2">
    <citation type="submission" date="2023-06" db="EMBL/GenBank/DDBJ databases">
        <authorList>
            <person name="Ma L."/>
            <person name="Liu K.-W."/>
            <person name="Li Z."/>
            <person name="Hsiao Y.-Y."/>
            <person name="Qi Y."/>
            <person name="Fu T."/>
            <person name="Tang G."/>
            <person name="Zhang D."/>
            <person name="Sun W.-H."/>
            <person name="Liu D.-K."/>
            <person name="Li Y."/>
            <person name="Chen G.-Z."/>
            <person name="Liu X.-D."/>
            <person name="Liao X.-Y."/>
            <person name="Jiang Y.-T."/>
            <person name="Yu X."/>
            <person name="Hao Y."/>
            <person name="Huang J."/>
            <person name="Zhao X.-W."/>
            <person name="Ke S."/>
            <person name="Chen Y.-Y."/>
            <person name="Wu W.-L."/>
            <person name="Hsu J.-L."/>
            <person name="Lin Y.-F."/>
            <person name="Huang M.-D."/>
            <person name="Li C.-Y."/>
            <person name="Huang L."/>
            <person name="Wang Z.-W."/>
            <person name="Zhao X."/>
            <person name="Zhong W.-Y."/>
            <person name="Peng D.-H."/>
            <person name="Ahmad S."/>
            <person name="Lan S."/>
            <person name="Zhang J.-S."/>
            <person name="Tsai W.-C."/>
            <person name="Van De Peer Y."/>
            <person name="Liu Z.-J."/>
        </authorList>
    </citation>
    <scope>NUCLEOTIDE SEQUENCE</scope>
    <source>
        <strain evidence="1">SCP</strain>
        <tissue evidence="1">Leaves</tissue>
    </source>
</reference>
<dbReference type="EMBL" id="JAUJYN010000004">
    <property type="protein sequence ID" value="KAK1273825.1"/>
    <property type="molecule type" value="Genomic_DNA"/>
</dbReference>
<dbReference type="Proteomes" id="UP001179952">
    <property type="component" value="Unassembled WGS sequence"/>
</dbReference>
<comment type="caution">
    <text evidence="1">The sequence shown here is derived from an EMBL/GenBank/DDBJ whole genome shotgun (WGS) entry which is preliminary data.</text>
</comment>
<reference evidence="1" key="1">
    <citation type="journal article" date="2023" name="Nat. Commun.">
        <title>Diploid and tetraploid genomes of Acorus and the evolution of monocots.</title>
        <authorList>
            <person name="Ma L."/>
            <person name="Liu K.W."/>
            <person name="Li Z."/>
            <person name="Hsiao Y.Y."/>
            <person name="Qi Y."/>
            <person name="Fu T."/>
            <person name="Tang G.D."/>
            <person name="Zhang D."/>
            <person name="Sun W.H."/>
            <person name="Liu D.K."/>
            <person name="Li Y."/>
            <person name="Chen G.Z."/>
            <person name="Liu X.D."/>
            <person name="Liao X.Y."/>
            <person name="Jiang Y.T."/>
            <person name="Yu X."/>
            <person name="Hao Y."/>
            <person name="Huang J."/>
            <person name="Zhao X.W."/>
            <person name="Ke S."/>
            <person name="Chen Y.Y."/>
            <person name="Wu W.L."/>
            <person name="Hsu J.L."/>
            <person name="Lin Y.F."/>
            <person name="Huang M.D."/>
            <person name="Li C.Y."/>
            <person name="Huang L."/>
            <person name="Wang Z.W."/>
            <person name="Zhao X."/>
            <person name="Zhong W.Y."/>
            <person name="Peng D.H."/>
            <person name="Ahmad S."/>
            <person name="Lan S."/>
            <person name="Zhang J.S."/>
            <person name="Tsai W.C."/>
            <person name="Van de Peer Y."/>
            <person name="Liu Z.J."/>
        </authorList>
    </citation>
    <scope>NUCLEOTIDE SEQUENCE</scope>
    <source>
        <strain evidence="1">SCP</strain>
    </source>
</reference>
<protein>
    <submittedName>
        <fullName evidence="1">Uncharacterized protein</fullName>
    </submittedName>
</protein>
<sequence>MDPIRTIASPNFPAQYDPCLLLLFTMRVVERSLISVSSDVNNPLHLFRFL</sequence>
<evidence type="ECO:0000313" key="2">
    <source>
        <dbReference type="Proteomes" id="UP001179952"/>
    </source>
</evidence>
<organism evidence="1 2">
    <name type="scientific">Acorus gramineus</name>
    <name type="common">Dwarf sweet flag</name>
    <dbReference type="NCBI Taxonomy" id="55184"/>
    <lineage>
        <taxon>Eukaryota</taxon>
        <taxon>Viridiplantae</taxon>
        <taxon>Streptophyta</taxon>
        <taxon>Embryophyta</taxon>
        <taxon>Tracheophyta</taxon>
        <taxon>Spermatophyta</taxon>
        <taxon>Magnoliopsida</taxon>
        <taxon>Liliopsida</taxon>
        <taxon>Acoraceae</taxon>
        <taxon>Acorus</taxon>
    </lineage>
</organism>
<accession>A0AAV9BB05</accession>
<gene>
    <name evidence="1" type="ORF">QJS04_geneDACA009586</name>
</gene>
<keyword evidence="2" id="KW-1185">Reference proteome</keyword>